<evidence type="ECO:0000256" key="5">
    <source>
        <dbReference type="ARBA" id="ARBA00023002"/>
    </source>
</evidence>
<keyword evidence="8" id="KW-0472">Membrane</keyword>
<evidence type="ECO:0000256" key="9">
    <source>
        <dbReference type="PIRSR" id="PIRSR602401-1"/>
    </source>
</evidence>
<keyword evidence="12" id="KW-1185">Reference proteome</keyword>
<keyword evidence="7" id="KW-0503">Monooxygenase</keyword>
<dbReference type="GO" id="GO:0046872">
    <property type="term" value="F:metal ion binding"/>
    <property type="evidence" value="ECO:0007669"/>
    <property type="project" value="UniProtKB-KW"/>
</dbReference>
<comment type="subcellular location">
    <subcellularLocation>
        <location evidence="2">Membrane</location>
    </subcellularLocation>
</comment>
<dbReference type="InterPro" id="IPR001128">
    <property type="entry name" value="Cyt_P450"/>
</dbReference>
<reference evidence="11 12" key="1">
    <citation type="journal article" date="2023" name="Sci. Data">
        <title>Genome assembly of the Korean intertidal mud-creeper Batillaria attramentaria.</title>
        <authorList>
            <person name="Patra A.K."/>
            <person name="Ho P.T."/>
            <person name="Jun S."/>
            <person name="Lee S.J."/>
            <person name="Kim Y."/>
            <person name="Won Y.J."/>
        </authorList>
    </citation>
    <scope>NUCLEOTIDE SEQUENCE [LARGE SCALE GENOMIC DNA]</scope>
    <source>
        <strain evidence="11">Wonlab-2016</strain>
    </source>
</reference>
<dbReference type="Pfam" id="PF00067">
    <property type="entry name" value="p450"/>
    <property type="match status" value="1"/>
</dbReference>
<accession>A0ABD0LLF4</accession>
<comment type="cofactor">
    <cofactor evidence="1 9">
        <name>heme</name>
        <dbReference type="ChEBI" id="CHEBI:30413"/>
    </cofactor>
</comment>
<protein>
    <recommendedName>
        <fullName evidence="13">Cytochrome P450</fullName>
    </recommendedName>
</protein>
<dbReference type="GO" id="GO:0016020">
    <property type="term" value="C:membrane"/>
    <property type="evidence" value="ECO:0007669"/>
    <property type="project" value="UniProtKB-SubCell"/>
</dbReference>
<keyword evidence="6 9" id="KW-0408">Iron</keyword>
<keyword evidence="9" id="KW-0349">Heme</keyword>
<evidence type="ECO:0000313" key="12">
    <source>
        <dbReference type="Proteomes" id="UP001519460"/>
    </source>
</evidence>
<name>A0ABD0LLF4_9CAEN</name>
<evidence type="ECO:0000256" key="7">
    <source>
        <dbReference type="ARBA" id="ARBA00023033"/>
    </source>
</evidence>
<feature type="binding site" description="axial binding residue" evidence="9">
    <location>
        <position position="435"/>
    </location>
    <ligand>
        <name>heme</name>
        <dbReference type="ChEBI" id="CHEBI:30413"/>
    </ligand>
    <ligandPart>
        <name>Fe</name>
        <dbReference type="ChEBI" id="CHEBI:18248"/>
    </ligandPart>
</feature>
<dbReference type="GO" id="GO:0004497">
    <property type="term" value="F:monooxygenase activity"/>
    <property type="evidence" value="ECO:0007669"/>
    <property type="project" value="UniProtKB-KW"/>
</dbReference>
<evidence type="ECO:0000256" key="3">
    <source>
        <dbReference type="ARBA" id="ARBA00010617"/>
    </source>
</evidence>
<dbReference type="AlphaFoldDB" id="A0ABD0LLF4"/>
<dbReference type="PRINTS" id="PR00385">
    <property type="entry name" value="P450"/>
</dbReference>
<dbReference type="SUPFAM" id="SSF48264">
    <property type="entry name" value="Cytochrome P450"/>
    <property type="match status" value="1"/>
</dbReference>
<dbReference type="PANTHER" id="PTHR24300">
    <property type="entry name" value="CYTOCHROME P450 508A4-RELATED"/>
    <property type="match status" value="1"/>
</dbReference>
<proteinExistence type="inferred from homology"/>
<dbReference type="InterPro" id="IPR050182">
    <property type="entry name" value="Cytochrome_P450_fam2"/>
</dbReference>
<dbReference type="PRINTS" id="PR01686">
    <property type="entry name" value="EP450ICYP2D"/>
</dbReference>
<feature type="signal peptide" evidence="10">
    <location>
        <begin position="1"/>
        <end position="21"/>
    </location>
</feature>
<dbReference type="InterPro" id="IPR002401">
    <property type="entry name" value="Cyt_P450_E_grp-I"/>
</dbReference>
<dbReference type="Gene3D" id="1.10.630.10">
    <property type="entry name" value="Cytochrome P450"/>
    <property type="match status" value="1"/>
</dbReference>
<comment type="similarity">
    <text evidence="3">Belongs to the cytochrome P450 family.</text>
</comment>
<dbReference type="FunFam" id="1.10.630.10:FF:000036">
    <property type="entry name" value="CYtochrome P450 family"/>
    <property type="match status" value="1"/>
</dbReference>
<dbReference type="InterPro" id="IPR036396">
    <property type="entry name" value="Cyt_P450_sf"/>
</dbReference>
<sequence length="491" mass="56215">MIIALSLGLLFPALLLWCVMKRPADLPPGPGPALPLLGHLHLLDKDPRPKFREWRRQYGDVFSLYMGGQLVVVLNGYHVIKEALVKQADVFTIRPSMFITDYITRNRGIAFASGPAWKEQRKVCLEILRSLGMGRASLADKVQQEVGQFVQAVTALQGRPTDLTDLIGVSTSNNICAMVFGRRFRYDDPEFTRYLYLITENFKLLRATNLMNFIPLLRYLPGDLFNTEKVLSNVREMHDSFLKPQIQQHVDEADDTEQDDFITSYIRQIQQRRQHGNTVTSVNEESMLWVVSDLFVAGTETTSTALRWALLYFIHYPDVQEWCYKQISEVITTHRPPSMHDRPELTHVEATVMEVLRKADIAAMSIHHGVAHDAMLRGYRIPEGSVVVPFLDSVLNDEEVWGDPQNFRPQRFIGPQGQIVKREEFIPMSIGRRVCLGESFARMQLFLYFATVIQRFRFLPASGELPPMEGVMGLNHVPKPYLIRAVPRVFE</sequence>
<evidence type="ECO:0000256" key="4">
    <source>
        <dbReference type="ARBA" id="ARBA00022723"/>
    </source>
</evidence>
<dbReference type="Proteomes" id="UP001519460">
    <property type="component" value="Unassembled WGS sequence"/>
</dbReference>
<evidence type="ECO:0000256" key="8">
    <source>
        <dbReference type="ARBA" id="ARBA00023136"/>
    </source>
</evidence>
<evidence type="ECO:0000256" key="2">
    <source>
        <dbReference type="ARBA" id="ARBA00004370"/>
    </source>
</evidence>
<evidence type="ECO:0000256" key="1">
    <source>
        <dbReference type="ARBA" id="ARBA00001971"/>
    </source>
</evidence>
<evidence type="ECO:0000256" key="6">
    <source>
        <dbReference type="ARBA" id="ARBA00023004"/>
    </source>
</evidence>
<dbReference type="PRINTS" id="PR00463">
    <property type="entry name" value="EP450I"/>
</dbReference>
<feature type="chain" id="PRO_5044845767" description="Cytochrome P450" evidence="10">
    <location>
        <begin position="22"/>
        <end position="491"/>
    </location>
</feature>
<keyword evidence="4 9" id="KW-0479">Metal-binding</keyword>
<dbReference type="EMBL" id="JACVVK020000039">
    <property type="protein sequence ID" value="KAK7500086.1"/>
    <property type="molecule type" value="Genomic_DNA"/>
</dbReference>
<keyword evidence="10" id="KW-0732">Signal</keyword>
<evidence type="ECO:0000313" key="11">
    <source>
        <dbReference type="EMBL" id="KAK7500086.1"/>
    </source>
</evidence>
<comment type="caution">
    <text evidence="11">The sequence shown here is derived from an EMBL/GenBank/DDBJ whole genome shotgun (WGS) entry which is preliminary data.</text>
</comment>
<evidence type="ECO:0000256" key="10">
    <source>
        <dbReference type="SAM" id="SignalP"/>
    </source>
</evidence>
<evidence type="ECO:0008006" key="13">
    <source>
        <dbReference type="Google" id="ProtNLM"/>
    </source>
</evidence>
<gene>
    <name evidence="11" type="ORF">BaRGS_00008633</name>
</gene>
<dbReference type="InterPro" id="IPR008069">
    <property type="entry name" value="Cyt_P450_E_grp-I_CYP2D-like"/>
</dbReference>
<organism evidence="11 12">
    <name type="scientific">Batillaria attramentaria</name>
    <dbReference type="NCBI Taxonomy" id="370345"/>
    <lineage>
        <taxon>Eukaryota</taxon>
        <taxon>Metazoa</taxon>
        <taxon>Spiralia</taxon>
        <taxon>Lophotrochozoa</taxon>
        <taxon>Mollusca</taxon>
        <taxon>Gastropoda</taxon>
        <taxon>Caenogastropoda</taxon>
        <taxon>Sorbeoconcha</taxon>
        <taxon>Cerithioidea</taxon>
        <taxon>Batillariidae</taxon>
        <taxon>Batillaria</taxon>
    </lineage>
</organism>
<keyword evidence="5" id="KW-0560">Oxidoreductase</keyword>
<dbReference type="PANTHER" id="PTHR24300:SF403">
    <property type="entry name" value="CYTOCHROME P450 306A1"/>
    <property type="match status" value="1"/>
</dbReference>